<dbReference type="RefSeq" id="WP_416383911.1">
    <property type="nucleotide sequence ID" value="NZ_CANLVA010000004.1"/>
</dbReference>
<dbReference type="AlphaFoldDB" id="A0A521CGV2"/>
<gene>
    <name evidence="1" type="ORF">SAMN06265380_102382</name>
</gene>
<organism evidence="1 2">
    <name type="scientific">Ruegeria faecimaris</name>
    <dbReference type="NCBI Taxonomy" id="686389"/>
    <lineage>
        <taxon>Bacteria</taxon>
        <taxon>Pseudomonadati</taxon>
        <taxon>Pseudomonadota</taxon>
        <taxon>Alphaproteobacteria</taxon>
        <taxon>Rhodobacterales</taxon>
        <taxon>Roseobacteraceae</taxon>
        <taxon>Ruegeria</taxon>
    </lineage>
</organism>
<proteinExistence type="predicted"/>
<protein>
    <submittedName>
        <fullName evidence="1">Uncharacterized protein</fullName>
    </submittedName>
</protein>
<evidence type="ECO:0000313" key="2">
    <source>
        <dbReference type="Proteomes" id="UP000319555"/>
    </source>
</evidence>
<keyword evidence="2" id="KW-1185">Reference proteome</keyword>
<accession>A0A521CGV2</accession>
<dbReference type="Proteomes" id="UP000319555">
    <property type="component" value="Unassembled WGS sequence"/>
</dbReference>
<evidence type="ECO:0000313" key="1">
    <source>
        <dbReference type="EMBL" id="SMO57991.1"/>
    </source>
</evidence>
<dbReference type="EMBL" id="FXTE01000002">
    <property type="protein sequence ID" value="SMO57991.1"/>
    <property type="molecule type" value="Genomic_DNA"/>
</dbReference>
<reference evidence="1 2" key="1">
    <citation type="submission" date="2017-05" db="EMBL/GenBank/DDBJ databases">
        <authorList>
            <person name="Varghese N."/>
            <person name="Submissions S."/>
        </authorList>
    </citation>
    <scope>NUCLEOTIDE SEQUENCE [LARGE SCALE GENOMIC DNA]</scope>
    <source>
        <strain evidence="1 2">DSM 28009</strain>
    </source>
</reference>
<sequence>MTTGFGVSQFIDGSYAITDMEWIMDMGGDDPALSMAELIAGLVVIMGL</sequence>
<name>A0A521CGV2_9RHOB</name>